<sequence length="245" mass="27498">MLLEDFSVDKFSSNKYPESQLYNELSERYKNLHICIQTPQLRGVMTILRDANTTKEDFVFYTDRISRIVLEHALNLLPYDYKEIKTPSGVEFKGISFNTPICGVSIVGSGEAMENALRLVCRGCRIGKVLLENYENSNGKSPSASYVKLPEDVSERVVILMNPVLGTGESLCCVIDILLENKVKEENVICMALLSSKLAIENVFSRFPKIKLVISSIDLLLNEENQVIPGVGNFGDRYFGIKQIS</sequence>
<dbReference type="AlphaFoldDB" id="A0AAV9XUJ7"/>
<comment type="caution">
    <text evidence="11">The sequence shown here is derived from an EMBL/GenBank/DDBJ whole genome shotgun (WGS) entry which is preliminary data.</text>
</comment>
<evidence type="ECO:0000256" key="9">
    <source>
        <dbReference type="ARBA" id="ARBA00023134"/>
    </source>
</evidence>
<evidence type="ECO:0000259" key="10">
    <source>
        <dbReference type="Pfam" id="PF14681"/>
    </source>
</evidence>
<dbReference type="FunFam" id="3.40.50.2020:FF:000023">
    <property type="entry name" value="Probable uracil phosphoribosyltransferase"/>
    <property type="match status" value="1"/>
</dbReference>
<evidence type="ECO:0000313" key="11">
    <source>
        <dbReference type="EMBL" id="KAK6587875.1"/>
    </source>
</evidence>
<dbReference type="GO" id="GO:0004845">
    <property type="term" value="F:uracil phosphoribosyltransferase activity"/>
    <property type="evidence" value="ECO:0007669"/>
    <property type="project" value="UniProtKB-EC"/>
</dbReference>
<dbReference type="SUPFAM" id="SSF53271">
    <property type="entry name" value="PRTase-like"/>
    <property type="match status" value="1"/>
</dbReference>
<dbReference type="GO" id="GO:0005525">
    <property type="term" value="F:GTP binding"/>
    <property type="evidence" value="ECO:0007669"/>
    <property type="project" value="UniProtKB-KW"/>
</dbReference>
<keyword evidence="6 11" id="KW-0328">Glycosyltransferase</keyword>
<keyword evidence="7" id="KW-0808">Transferase</keyword>
<evidence type="ECO:0000256" key="3">
    <source>
        <dbReference type="ARBA" id="ARBA00009516"/>
    </source>
</evidence>
<feature type="domain" description="Phosphoribosyltransferase" evidence="10">
    <location>
        <begin position="36"/>
        <end position="240"/>
    </location>
</feature>
<evidence type="ECO:0000256" key="5">
    <source>
        <dbReference type="ARBA" id="ARBA00022533"/>
    </source>
</evidence>
<comment type="pathway">
    <text evidence="2">Pyrimidine metabolism; UMP biosynthesis via salvage pathway; UMP from uracil: step 1/1.</text>
</comment>
<protein>
    <recommendedName>
        <fullName evidence="4">uracil phosphoribosyltransferase</fullName>
        <ecNumber evidence="4">2.4.2.9</ecNumber>
    </recommendedName>
</protein>
<gene>
    <name evidence="11" type="ORF">RS030_81310</name>
</gene>
<comment type="cofactor">
    <cofactor evidence="1">
        <name>Mg(2+)</name>
        <dbReference type="ChEBI" id="CHEBI:18420"/>
    </cofactor>
</comment>
<dbReference type="EC" id="2.4.2.9" evidence="4"/>
<keyword evidence="5" id="KW-0021">Allosteric enzyme</keyword>
<dbReference type="Pfam" id="PF14681">
    <property type="entry name" value="UPRTase"/>
    <property type="match status" value="1"/>
</dbReference>
<organism evidence="11 12">
    <name type="scientific">Cryptosporidium xiaoi</name>
    <dbReference type="NCBI Taxonomy" id="659607"/>
    <lineage>
        <taxon>Eukaryota</taxon>
        <taxon>Sar</taxon>
        <taxon>Alveolata</taxon>
        <taxon>Apicomplexa</taxon>
        <taxon>Conoidasida</taxon>
        <taxon>Coccidia</taxon>
        <taxon>Eucoccidiorida</taxon>
        <taxon>Eimeriorina</taxon>
        <taxon>Cryptosporidiidae</taxon>
        <taxon>Cryptosporidium</taxon>
    </lineage>
</organism>
<evidence type="ECO:0000313" key="12">
    <source>
        <dbReference type="Proteomes" id="UP001311799"/>
    </source>
</evidence>
<proteinExistence type="inferred from homology"/>
<evidence type="ECO:0000256" key="2">
    <source>
        <dbReference type="ARBA" id="ARBA00005180"/>
    </source>
</evidence>
<evidence type="ECO:0000256" key="8">
    <source>
        <dbReference type="ARBA" id="ARBA00022741"/>
    </source>
</evidence>
<comment type="similarity">
    <text evidence="3">Belongs to the UPRTase family.</text>
</comment>
<keyword evidence="12" id="KW-1185">Reference proteome</keyword>
<accession>A0AAV9XUJ7</accession>
<evidence type="ECO:0000256" key="6">
    <source>
        <dbReference type="ARBA" id="ARBA00022676"/>
    </source>
</evidence>
<reference evidence="11 12" key="1">
    <citation type="submission" date="2023-10" db="EMBL/GenBank/DDBJ databases">
        <title>Comparative genomics analysis reveals potential genetic determinants of host preference in Cryptosporidium xiaoi.</title>
        <authorList>
            <person name="Xiao L."/>
            <person name="Li J."/>
        </authorList>
    </citation>
    <scope>NUCLEOTIDE SEQUENCE [LARGE SCALE GENOMIC DNA]</scope>
    <source>
        <strain evidence="11 12">52996</strain>
    </source>
</reference>
<dbReference type="InterPro" id="IPR000836">
    <property type="entry name" value="PRTase_dom"/>
</dbReference>
<keyword evidence="8" id="KW-0547">Nucleotide-binding</keyword>
<dbReference type="CDD" id="cd06223">
    <property type="entry name" value="PRTases_typeI"/>
    <property type="match status" value="1"/>
</dbReference>
<evidence type="ECO:0000256" key="4">
    <source>
        <dbReference type="ARBA" id="ARBA00011894"/>
    </source>
</evidence>
<dbReference type="Proteomes" id="UP001311799">
    <property type="component" value="Unassembled WGS sequence"/>
</dbReference>
<keyword evidence="9" id="KW-0342">GTP-binding</keyword>
<dbReference type="GO" id="GO:0008655">
    <property type="term" value="P:pyrimidine-containing compound salvage"/>
    <property type="evidence" value="ECO:0007669"/>
    <property type="project" value="UniProtKB-ARBA"/>
</dbReference>
<name>A0AAV9XUJ7_9CRYT</name>
<dbReference type="EMBL" id="JAWDEY010000036">
    <property type="protein sequence ID" value="KAK6587875.1"/>
    <property type="molecule type" value="Genomic_DNA"/>
</dbReference>
<evidence type="ECO:0000256" key="7">
    <source>
        <dbReference type="ARBA" id="ARBA00022679"/>
    </source>
</evidence>
<evidence type="ECO:0000256" key="1">
    <source>
        <dbReference type="ARBA" id="ARBA00001946"/>
    </source>
</evidence>
<dbReference type="Gene3D" id="3.40.50.2020">
    <property type="match status" value="1"/>
</dbReference>
<dbReference type="InterPro" id="IPR029057">
    <property type="entry name" value="PRTase-like"/>
</dbReference>